<keyword evidence="2" id="KW-1185">Reference proteome</keyword>
<evidence type="ECO:0000313" key="1">
    <source>
        <dbReference type="EMBL" id="RSL42770.1"/>
    </source>
</evidence>
<evidence type="ECO:0000313" key="2">
    <source>
        <dbReference type="Proteomes" id="UP000288168"/>
    </source>
</evidence>
<dbReference type="Proteomes" id="UP000288168">
    <property type="component" value="Unassembled WGS sequence"/>
</dbReference>
<dbReference type="InterPro" id="IPR023213">
    <property type="entry name" value="CAT-like_dom_sf"/>
</dbReference>
<gene>
    <name evidence="1" type="ORF">CEP54_015366</name>
</gene>
<sequence>MQTLRKLVLGQTRQAPNYPTVPTDTVFPVHYFDGTPLYQNSIHSWTLRFNDVLDADMLYTSLAKVLARPGWKKLGGRIRMTKKGKLEIHVPEPFTSQRPALKFHHDSFDVSINEHPLASMLPQATPDRPSVQVGPSTFRALGVPPGAPVCLGDYLKSDSPQLTLHIVSFTDATLVSLCWPHIAVDAMSLRDISVAWSLVLAGRETDVPPMLSADEDPMARAGVDPAFSEPHALQKRWVMGLWAFFWAFRFIVDLLLWRKMETRTLFLPRKTVHELKSLALRSNSTDPCSNPFISDGDVITAWLSVMATAAMFSPSSTRTISIGNAFDLRTRAPSLFPAGRNEGSYVQNATFAYWTLFPAGYMASNKHNAIGPVAQAMRKALEEQTTEASVHTIARLSRESLEFCGVPPLFGDTSSFVINMTNWTKARLFELPDFRPAIIVSTKKSGSQGFSAKEEQPASETRGRPVYYHVQGVSPNNMLERNSAFIVGTPGGDYWINSCFPPEVWKLIESTF</sequence>
<dbReference type="AlphaFoldDB" id="A0A428NPV0"/>
<reference evidence="1 2" key="1">
    <citation type="submission" date="2017-06" db="EMBL/GenBank/DDBJ databases">
        <title>Comparative genomic analysis of Ambrosia Fusariam Clade fungi.</title>
        <authorList>
            <person name="Stajich J.E."/>
            <person name="Carrillo J."/>
            <person name="Kijimoto T."/>
            <person name="Eskalen A."/>
            <person name="O'Donnell K."/>
            <person name="Kasson M."/>
        </authorList>
    </citation>
    <scope>NUCLEOTIDE SEQUENCE [LARGE SCALE GENOMIC DNA]</scope>
    <source>
        <strain evidence="1 2">NRRL62584</strain>
    </source>
</reference>
<name>A0A428NPV0_9HYPO</name>
<proteinExistence type="predicted"/>
<dbReference type="OrthoDB" id="21502at2759"/>
<accession>A0A428NPV0</accession>
<protein>
    <submittedName>
        <fullName evidence="1">Uncharacterized protein</fullName>
    </submittedName>
</protein>
<comment type="caution">
    <text evidence="1">The sequence shown here is derived from an EMBL/GenBank/DDBJ whole genome shotgun (WGS) entry which is preliminary data.</text>
</comment>
<organism evidence="1 2">
    <name type="scientific">Fusarium duplospermum</name>
    <dbReference type="NCBI Taxonomy" id="1325734"/>
    <lineage>
        <taxon>Eukaryota</taxon>
        <taxon>Fungi</taxon>
        <taxon>Dikarya</taxon>
        <taxon>Ascomycota</taxon>
        <taxon>Pezizomycotina</taxon>
        <taxon>Sordariomycetes</taxon>
        <taxon>Hypocreomycetidae</taxon>
        <taxon>Hypocreales</taxon>
        <taxon>Nectriaceae</taxon>
        <taxon>Fusarium</taxon>
        <taxon>Fusarium solani species complex</taxon>
    </lineage>
</organism>
<dbReference type="Gene3D" id="3.30.559.10">
    <property type="entry name" value="Chloramphenicol acetyltransferase-like domain"/>
    <property type="match status" value="2"/>
</dbReference>
<dbReference type="EMBL" id="NKCI01000351">
    <property type="protein sequence ID" value="RSL42770.1"/>
    <property type="molecule type" value="Genomic_DNA"/>
</dbReference>